<dbReference type="Proteomes" id="UP000789920">
    <property type="component" value="Unassembled WGS sequence"/>
</dbReference>
<accession>A0ACA9S997</accession>
<gene>
    <name evidence="1" type="ORF">RPERSI_LOCUS28107</name>
</gene>
<dbReference type="EMBL" id="CAJVQC010101209">
    <property type="protein sequence ID" value="CAG8831335.1"/>
    <property type="molecule type" value="Genomic_DNA"/>
</dbReference>
<feature type="non-terminal residue" evidence="1">
    <location>
        <position position="1"/>
    </location>
</feature>
<proteinExistence type="predicted"/>
<reference evidence="1" key="1">
    <citation type="submission" date="2021-06" db="EMBL/GenBank/DDBJ databases">
        <authorList>
            <person name="Kallberg Y."/>
            <person name="Tangrot J."/>
            <person name="Rosling A."/>
        </authorList>
    </citation>
    <scope>NUCLEOTIDE SEQUENCE</scope>
    <source>
        <strain evidence="1">MA461A</strain>
    </source>
</reference>
<comment type="caution">
    <text evidence="1">The sequence shown here is derived from an EMBL/GenBank/DDBJ whole genome shotgun (WGS) entry which is preliminary data.</text>
</comment>
<organism evidence="1 2">
    <name type="scientific">Racocetra persica</name>
    <dbReference type="NCBI Taxonomy" id="160502"/>
    <lineage>
        <taxon>Eukaryota</taxon>
        <taxon>Fungi</taxon>
        <taxon>Fungi incertae sedis</taxon>
        <taxon>Mucoromycota</taxon>
        <taxon>Glomeromycotina</taxon>
        <taxon>Glomeromycetes</taxon>
        <taxon>Diversisporales</taxon>
        <taxon>Gigasporaceae</taxon>
        <taxon>Racocetra</taxon>
    </lineage>
</organism>
<evidence type="ECO:0000313" key="2">
    <source>
        <dbReference type="Proteomes" id="UP000789920"/>
    </source>
</evidence>
<feature type="non-terminal residue" evidence="1">
    <location>
        <position position="115"/>
    </location>
</feature>
<protein>
    <submittedName>
        <fullName evidence="1">4124_t:CDS:1</fullName>
    </submittedName>
</protein>
<sequence>KFHYLLRLFSEKNEASVMSWISADVPLQKNGSIDMLEVLKVVVREFDQGNLTVPINYRCIMYTPESRLYVPELRKFLTLISRYPENTIFILMIQDNESLSRLSFHRTLITLKTLL</sequence>
<evidence type="ECO:0000313" key="1">
    <source>
        <dbReference type="EMBL" id="CAG8831335.1"/>
    </source>
</evidence>
<name>A0ACA9S997_9GLOM</name>
<keyword evidence="2" id="KW-1185">Reference proteome</keyword>